<evidence type="ECO:0000313" key="2">
    <source>
        <dbReference type="Proteomes" id="UP000596145"/>
    </source>
</evidence>
<dbReference type="Gene3D" id="1.10.10.10">
    <property type="entry name" value="Winged helix-like DNA-binding domain superfamily/Winged helix DNA-binding domain"/>
    <property type="match status" value="1"/>
</dbReference>
<dbReference type="GeneID" id="92760024"/>
<dbReference type="Pfam" id="PF11625">
    <property type="entry name" value="DUF3253"/>
    <property type="match status" value="1"/>
</dbReference>
<dbReference type="InterPro" id="IPR021660">
    <property type="entry name" value="DUF3253"/>
</dbReference>
<dbReference type="RefSeq" id="WP_084036258.1">
    <property type="nucleotide sequence ID" value="NZ_CP066007.1"/>
</dbReference>
<reference evidence="1 2" key="1">
    <citation type="submission" date="2020-12" db="EMBL/GenBank/DDBJ databases">
        <title>FDA dAtabase for Regulatory Grade micrObial Sequences (FDA-ARGOS): Supporting development and validation of Infectious Disease Dx tests.</title>
        <authorList>
            <person name="Sproer C."/>
            <person name="Gronow S."/>
            <person name="Severitt S."/>
            <person name="Schroder I."/>
            <person name="Tallon L."/>
            <person name="Sadzewicz L."/>
            <person name="Zhao X."/>
            <person name="Boylan J."/>
            <person name="Ott S."/>
            <person name="Bowen H."/>
            <person name="Vavikolanu K."/>
            <person name="Mehta A."/>
            <person name="Aluvathingal J."/>
            <person name="Nadendla S."/>
            <person name="Lowell S."/>
            <person name="Myers T."/>
            <person name="Yan Y."/>
            <person name="Sichtig H."/>
        </authorList>
    </citation>
    <scope>NUCLEOTIDE SEQUENCE [LARGE SCALE GENOMIC DNA]</scope>
    <source>
        <strain evidence="1 2">FDAARGOS_1053</strain>
    </source>
</reference>
<dbReference type="AlphaFoldDB" id="A0A7T4EE88"/>
<proteinExistence type="predicted"/>
<sequence>MAVSDADIRETIAELLARRDPDKTICPSEVARALGGDQWRDLMEPVRAVAGELAARGDVVVTQKDQPVDIATARGPVRIGRG</sequence>
<protein>
    <submittedName>
        <fullName evidence="1">DUF3253 domain-containing protein</fullName>
    </submittedName>
</protein>
<name>A0A7T4EE88_9CORY</name>
<gene>
    <name evidence="1" type="ORF">I6I10_09785</name>
</gene>
<dbReference type="InterPro" id="IPR036388">
    <property type="entry name" value="WH-like_DNA-bd_sf"/>
</dbReference>
<accession>A0A7T4EE88</accession>
<dbReference type="OrthoDB" id="34459at2"/>
<evidence type="ECO:0000313" key="1">
    <source>
        <dbReference type="EMBL" id="QQB45772.1"/>
    </source>
</evidence>
<organism evidence="1 2">
    <name type="scientific">Corynebacterium glucuronolyticum</name>
    <dbReference type="NCBI Taxonomy" id="39791"/>
    <lineage>
        <taxon>Bacteria</taxon>
        <taxon>Bacillati</taxon>
        <taxon>Actinomycetota</taxon>
        <taxon>Actinomycetes</taxon>
        <taxon>Mycobacteriales</taxon>
        <taxon>Corynebacteriaceae</taxon>
        <taxon>Corynebacterium</taxon>
    </lineage>
</organism>
<dbReference type="EMBL" id="CP066007">
    <property type="protein sequence ID" value="QQB45772.1"/>
    <property type="molecule type" value="Genomic_DNA"/>
</dbReference>
<dbReference type="InterPro" id="IPR036390">
    <property type="entry name" value="WH_DNA-bd_sf"/>
</dbReference>
<dbReference type="Proteomes" id="UP000596145">
    <property type="component" value="Chromosome"/>
</dbReference>
<dbReference type="SUPFAM" id="SSF46785">
    <property type="entry name" value="Winged helix' DNA-binding domain"/>
    <property type="match status" value="1"/>
</dbReference>